<sequence>MSTERYLFPIGVHVSPVSHKPETALPPPPRRSDGRWQKAFGRDRGWRYYTNIFCANPWGWLATMSGTISLPRAPSGMLIAQPVRQREVKCSVKLHYDTLSPVSLWFKGIYASRAQHNDSVVFK</sequence>
<comment type="caution">
    <text evidence="1">The sequence shown here is derived from an EMBL/GenBank/DDBJ whole genome shotgun (WGS) entry which is preliminary data.</text>
</comment>
<reference evidence="1 2" key="1">
    <citation type="submission" date="2023-03" db="EMBL/GenBank/DDBJ databases">
        <title>Genome insight into feeding habits of ladybird beetles.</title>
        <authorList>
            <person name="Li H.-S."/>
            <person name="Huang Y.-H."/>
            <person name="Pang H."/>
        </authorList>
    </citation>
    <scope>NUCLEOTIDE SEQUENCE [LARGE SCALE GENOMIC DNA]</scope>
    <source>
        <strain evidence="1">SYSU_2023b</strain>
        <tissue evidence="1">Whole body</tissue>
    </source>
</reference>
<protein>
    <submittedName>
        <fullName evidence="1">Uncharacterized protein</fullName>
    </submittedName>
</protein>
<proteinExistence type="predicted"/>
<evidence type="ECO:0000313" key="2">
    <source>
        <dbReference type="Proteomes" id="UP001431783"/>
    </source>
</evidence>
<organism evidence="1 2">
    <name type="scientific">Henosepilachna vigintioctopunctata</name>
    <dbReference type="NCBI Taxonomy" id="420089"/>
    <lineage>
        <taxon>Eukaryota</taxon>
        <taxon>Metazoa</taxon>
        <taxon>Ecdysozoa</taxon>
        <taxon>Arthropoda</taxon>
        <taxon>Hexapoda</taxon>
        <taxon>Insecta</taxon>
        <taxon>Pterygota</taxon>
        <taxon>Neoptera</taxon>
        <taxon>Endopterygota</taxon>
        <taxon>Coleoptera</taxon>
        <taxon>Polyphaga</taxon>
        <taxon>Cucujiformia</taxon>
        <taxon>Coccinelloidea</taxon>
        <taxon>Coccinellidae</taxon>
        <taxon>Epilachninae</taxon>
        <taxon>Epilachnini</taxon>
        <taxon>Henosepilachna</taxon>
    </lineage>
</organism>
<name>A0AAW1UHZ3_9CUCU</name>
<dbReference type="AlphaFoldDB" id="A0AAW1UHZ3"/>
<dbReference type="Proteomes" id="UP001431783">
    <property type="component" value="Unassembled WGS sequence"/>
</dbReference>
<evidence type="ECO:0000313" key="1">
    <source>
        <dbReference type="EMBL" id="KAK9879346.1"/>
    </source>
</evidence>
<dbReference type="EMBL" id="JARQZJ010000061">
    <property type="protein sequence ID" value="KAK9879346.1"/>
    <property type="molecule type" value="Genomic_DNA"/>
</dbReference>
<accession>A0AAW1UHZ3</accession>
<gene>
    <name evidence="1" type="ORF">WA026_004197</name>
</gene>
<keyword evidence="2" id="KW-1185">Reference proteome</keyword>